<dbReference type="AlphaFoldDB" id="A0A151U3Y4"/>
<protein>
    <submittedName>
        <fullName evidence="1">Uncharacterized protein</fullName>
    </submittedName>
</protein>
<organism evidence="1 2">
    <name type="scientific">Cajanus cajan</name>
    <name type="common">Pigeon pea</name>
    <name type="synonym">Cajanus indicus</name>
    <dbReference type="NCBI Taxonomy" id="3821"/>
    <lineage>
        <taxon>Eukaryota</taxon>
        <taxon>Viridiplantae</taxon>
        <taxon>Streptophyta</taxon>
        <taxon>Embryophyta</taxon>
        <taxon>Tracheophyta</taxon>
        <taxon>Spermatophyta</taxon>
        <taxon>Magnoliopsida</taxon>
        <taxon>eudicotyledons</taxon>
        <taxon>Gunneridae</taxon>
        <taxon>Pentapetalae</taxon>
        <taxon>rosids</taxon>
        <taxon>fabids</taxon>
        <taxon>Fabales</taxon>
        <taxon>Fabaceae</taxon>
        <taxon>Papilionoideae</taxon>
        <taxon>50 kb inversion clade</taxon>
        <taxon>NPAAA clade</taxon>
        <taxon>indigoferoid/millettioid clade</taxon>
        <taxon>Phaseoleae</taxon>
        <taxon>Cajanus</taxon>
    </lineage>
</organism>
<dbReference type="EMBL" id="CM003604">
    <property type="protein sequence ID" value="KYP74039.1"/>
    <property type="molecule type" value="Genomic_DNA"/>
</dbReference>
<keyword evidence="2" id="KW-1185">Reference proteome</keyword>
<accession>A0A151U3Y4</accession>
<evidence type="ECO:0000313" key="2">
    <source>
        <dbReference type="Proteomes" id="UP000075243"/>
    </source>
</evidence>
<reference evidence="1 2" key="1">
    <citation type="journal article" date="2012" name="Nat. Biotechnol.">
        <title>Draft genome sequence of pigeonpea (Cajanus cajan), an orphan legume crop of resource-poor farmers.</title>
        <authorList>
            <person name="Varshney R.K."/>
            <person name="Chen W."/>
            <person name="Li Y."/>
            <person name="Bharti A.K."/>
            <person name="Saxena R.K."/>
            <person name="Schlueter J.A."/>
            <person name="Donoghue M.T."/>
            <person name="Azam S."/>
            <person name="Fan G."/>
            <person name="Whaley A.M."/>
            <person name="Farmer A.D."/>
            <person name="Sheridan J."/>
            <person name="Iwata A."/>
            <person name="Tuteja R."/>
            <person name="Penmetsa R.V."/>
            <person name="Wu W."/>
            <person name="Upadhyaya H.D."/>
            <person name="Yang S.P."/>
            <person name="Shah T."/>
            <person name="Saxena K.B."/>
            <person name="Michael T."/>
            <person name="McCombie W.R."/>
            <person name="Yang B."/>
            <person name="Zhang G."/>
            <person name="Yang H."/>
            <person name="Wang J."/>
            <person name="Spillane C."/>
            <person name="Cook D.R."/>
            <person name="May G.D."/>
            <person name="Xu X."/>
            <person name="Jackson S.A."/>
        </authorList>
    </citation>
    <scope>NUCLEOTIDE SEQUENCE [LARGE SCALE GENOMIC DNA]</scope>
    <source>
        <strain evidence="2">cv. Asha</strain>
    </source>
</reference>
<name>A0A151U3Y4_CAJCA</name>
<evidence type="ECO:0000313" key="1">
    <source>
        <dbReference type="EMBL" id="KYP74039.1"/>
    </source>
</evidence>
<dbReference type="PANTHER" id="PTHR34222">
    <property type="entry name" value="GAG_PRE-INTEGRS DOMAIN-CONTAINING PROTEIN"/>
    <property type="match status" value="1"/>
</dbReference>
<sequence>MQFLRGLNDQYVNVRSHVLLMDPLPPITKIFSYVAQQERKLSMSGNFIANVNIGTKQSSINASGSGSN</sequence>
<dbReference type="Gramene" id="C.cajan_06519.t">
    <property type="protein sequence ID" value="C.cajan_06519.t.cds1"/>
    <property type="gene ID" value="C.cajan_06519"/>
</dbReference>
<gene>
    <name evidence="1" type="ORF">KK1_006707</name>
</gene>
<dbReference type="PANTHER" id="PTHR34222:SF99">
    <property type="entry name" value="PROTEIN, PUTATIVE-RELATED"/>
    <property type="match status" value="1"/>
</dbReference>
<proteinExistence type="predicted"/>
<dbReference type="Proteomes" id="UP000075243">
    <property type="component" value="Chromosome 2"/>
</dbReference>